<dbReference type="Proteomes" id="UP001153365">
    <property type="component" value="Unassembled WGS sequence"/>
</dbReference>
<evidence type="ECO:0000259" key="2">
    <source>
        <dbReference type="PROSITE" id="PS51673"/>
    </source>
</evidence>
<feature type="compositionally biased region" description="Low complexity" evidence="1">
    <location>
        <begin position="149"/>
        <end position="162"/>
    </location>
</feature>
<dbReference type="AlphaFoldDB" id="A0AAV0BU17"/>
<feature type="compositionally biased region" description="Basic and acidic residues" evidence="1">
    <location>
        <begin position="75"/>
        <end position="85"/>
    </location>
</feature>
<keyword evidence="4" id="KW-1185">Reference proteome</keyword>
<feature type="compositionally biased region" description="Polar residues" evidence="1">
    <location>
        <begin position="37"/>
        <end position="65"/>
    </location>
</feature>
<dbReference type="Pfam" id="PF12752">
    <property type="entry name" value="SUZ"/>
    <property type="match status" value="1"/>
</dbReference>
<feature type="compositionally biased region" description="Polar residues" evidence="1">
    <location>
        <begin position="216"/>
        <end position="236"/>
    </location>
</feature>
<feature type="compositionally biased region" description="Low complexity" evidence="1">
    <location>
        <begin position="182"/>
        <end position="195"/>
    </location>
</feature>
<accession>A0AAV0BU17</accession>
<gene>
    <name evidence="3" type="ORF">PPACK8108_LOCUS25128</name>
</gene>
<comment type="caution">
    <text evidence="3">The sequence shown here is derived from an EMBL/GenBank/DDBJ whole genome shotgun (WGS) entry which is preliminary data.</text>
</comment>
<feature type="compositionally biased region" description="Basic and acidic residues" evidence="1">
    <location>
        <begin position="166"/>
        <end position="179"/>
    </location>
</feature>
<feature type="compositionally biased region" description="Acidic residues" evidence="1">
    <location>
        <begin position="13"/>
        <end position="24"/>
    </location>
</feature>
<sequence length="261" mass="29039">MIKSSSKKKKEETCDDWEDEEYDYENNNPSDKLASGLSPSENSTKTLEPSSQASTDYSKSINFQRKNIGVDDDYDGKSNDKRPDSQEVQNYEIWNNANQKPQYVIVPSTSKSAHSATNSTRPIPQNAIFGLSNLTILKRPSKTQSIDGSKFSSHNSKSTSTTCDLNSREKSYQEARDRIFGNSNGSMRSSNNSNSDGIDTVNSANGSTKIETCLSDQGRQSSGLRNLKAQQNSQHVQIERQPIGPDKINQKGFFNQRSKNT</sequence>
<evidence type="ECO:0000313" key="3">
    <source>
        <dbReference type="EMBL" id="CAH7689941.1"/>
    </source>
</evidence>
<feature type="domain" description="SUZ" evidence="2">
    <location>
        <begin position="105"/>
        <end position="184"/>
    </location>
</feature>
<dbReference type="PANTHER" id="PTHR31796">
    <property type="entry name" value="SUZ DOMAIN-CONTAINING PROTEIN 1"/>
    <property type="match status" value="1"/>
</dbReference>
<feature type="region of interest" description="Disordered" evidence="1">
    <location>
        <begin position="1"/>
        <end position="86"/>
    </location>
</feature>
<feature type="region of interest" description="Disordered" evidence="1">
    <location>
        <begin position="216"/>
        <end position="261"/>
    </location>
</feature>
<organism evidence="3 4">
    <name type="scientific">Phakopsora pachyrhizi</name>
    <name type="common">Asian soybean rust disease fungus</name>
    <dbReference type="NCBI Taxonomy" id="170000"/>
    <lineage>
        <taxon>Eukaryota</taxon>
        <taxon>Fungi</taxon>
        <taxon>Dikarya</taxon>
        <taxon>Basidiomycota</taxon>
        <taxon>Pucciniomycotina</taxon>
        <taxon>Pucciniomycetes</taxon>
        <taxon>Pucciniales</taxon>
        <taxon>Phakopsoraceae</taxon>
        <taxon>Phakopsora</taxon>
    </lineage>
</organism>
<evidence type="ECO:0000256" key="1">
    <source>
        <dbReference type="SAM" id="MobiDB-lite"/>
    </source>
</evidence>
<name>A0AAV0BU17_PHAPC</name>
<feature type="compositionally biased region" description="Polar residues" evidence="1">
    <location>
        <begin position="252"/>
        <end position="261"/>
    </location>
</feature>
<feature type="region of interest" description="Disordered" evidence="1">
    <location>
        <begin position="144"/>
        <end position="201"/>
    </location>
</feature>
<proteinExistence type="predicted"/>
<dbReference type="PANTHER" id="PTHR31796:SF2">
    <property type="entry name" value="SUZ DOMAIN-CONTAINING PROTEIN 1"/>
    <property type="match status" value="1"/>
</dbReference>
<evidence type="ECO:0000313" key="4">
    <source>
        <dbReference type="Proteomes" id="UP001153365"/>
    </source>
</evidence>
<dbReference type="PROSITE" id="PS51673">
    <property type="entry name" value="SUZ"/>
    <property type="match status" value="1"/>
</dbReference>
<dbReference type="InterPro" id="IPR024771">
    <property type="entry name" value="SUZ"/>
</dbReference>
<dbReference type="InterPro" id="IPR039228">
    <property type="entry name" value="SZRD1"/>
</dbReference>
<dbReference type="EMBL" id="CALTRL010006159">
    <property type="protein sequence ID" value="CAH7689941.1"/>
    <property type="molecule type" value="Genomic_DNA"/>
</dbReference>
<reference evidence="3" key="1">
    <citation type="submission" date="2022-06" db="EMBL/GenBank/DDBJ databases">
        <authorList>
            <consortium name="SYNGENTA / RWTH Aachen University"/>
        </authorList>
    </citation>
    <scope>NUCLEOTIDE SEQUENCE</scope>
</reference>
<protein>
    <submittedName>
        <fullName evidence="3">Expressed protein</fullName>
    </submittedName>
</protein>